<dbReference type="Pfam" id="PF17899">
    <property type="entry name" value="Peptidase_M61_N"/>
    <property type="match status" value="1"/>
</dbReference>
<dbReference type="GO" id="GO:0004177">
    <property type="term" value="F:aminopeptidase activity"/>
    <property type="evidence" value="ECO:0007669"/>
    <property type="project" value="UniProtKB-KW"/>
</dbReference>
<dbReference type="SUPFAM" id="SSF50156">
    <property type="entry name" value="PDZ domain-like"/>
    <property type="match status" value="1"/>
</dbReference>
<dbReference type="Pfam" id="PF05299">
    <property type="entry name" value="Peptidase_M61"/>
    <property type="match status" value="1"/>
</dbReference>
<protein>
    <submittedName>
        <fullName evidence="4">M61 glycyl aminopeptidase</fullName>
    </submittedName>
</protein>
<dbReference type="InterPro" id="IPR036034">
    <property type="entry name" value="PDZ_sf"/>
</dbReference>
<keyword evidence="4" id="KW-0378">Hydrolase</keyword>
<dbReference type="SUPFAM" id="SSF55486">
    <property type="entry name" value="Metalloproteases ('zincins'), catalytic domain"/>
    <property type="match status" value="1"/>
</dbReference>
<reference evidence="4 5" key="1">
    <citation type="submission" date="2019-02" db="EMBL/GenBank/DDBJ databases">
        <title>Deep-cultivation of Planctomycetes and their phenomic and genomic characterization uncovers novel biology.</title>
        <authorList>
            <person name="Wiegand S."/>
            <person name="Jogler M."/>
            <person name="Boedeker C."/>
            <person name="Pinto D."/>
            <person name="Vollmers J."/>
            <person name="Rivas-Marin E."/>
            <person name="Kohn T."/>
            <person name="Peeters S.H."/>
            <person name="Heuer A."/>
            <person name="Rast P."/>
            <person name="Oberbeckmann S."/>
            <person name="Bunk B."/>
            <person name="Jeske O."/>
            <person name="Meyerdierks A."/>
            <person name="Storesund J.E."/>
            <person name="Kallscheuer N."/>
            <person name="Luecker S."/>
            <person name="Lage O.M."/>
            <person name="Pohl T."/>
            <person name="Merkel B.J."/>
            <person name="Hornburger P."/>
            <person name="Mueller R.-W."/>
            <person name="Bruemmer F."/>
            <person name="Labrenz M."/>
            <person name="Spormann A.M."/>
            <person name="Op Den Camp H."/>
            <person name="Overmann J."/>
            <person name="Amann R."/>
            <person name="Jetten M.S.M."/>
            <person name="Mascher T."/>
            <person name="Medema M.H."/>
            <person name="Devos D.P."/>
            <person name="Kaster A.-K."/>
            <person name="Ovreas L."/>
            <person name="Rohde M."/>
            <person name="Galperin M.Y."/>
            <person name="Jogler C."/>
        </authorList>
    </citation>
    <scope>NUCLEOTIDE SEQUENCE [LARGE SCALE GENOMIC DNA]</scope>
    <source>
        <strain evidence="4 5">Pla111</strain>
    </source>
</reference>
<feature type="region of interest" description="Disordered" evidence="1">
    <location>
        <begin position="704"/>
        <end position="739"/>
    </location>
</feature>
<dbReference type="Gene3D" id="1.10.390.10">
    <property type="entry name" value="Neutral Protease Domain 2"/>
    <property type="match status" value="1"/>
</dbReference>
<evidence type="ECO:0000313" key="5">
    <source>
        <dbReference type="Proteomes" id="UP000318995"/>
    </source>
</evidence>
<evidence type="ECO:0000259" key="2">
    <source>
        <dbReference type="Pfam" id="PF05299"/>
    </source>
</evidence>
<feature type="domain" description="Peptidase M61 catalytic" evidence="2">
    <location>
        <begin position="381"/>
        <end position="494"/>
    </location>
</feature>
<gene>
    <name evidence="4" type="ORF">Pla111_13900</name>
</gene>
<feature type="compositionally biased region" description="Low complexity" evidence="1">
    <location>
        <begin position="712"/>
        <end position="722"/>
    </location>
</feature>
<dbReference type="AlphaFoldDB" id="A0A5C5WCE6"/>
<dbReference type="InterPro" id="IPR040756">
    <property type="entry name" value="Peptidase_M61_N"/>
</dbReference>
<sequence length="739" mass="81567">MPKRLVFRSATSRPATSGAWLSSRYVRIALGLIVAASVSLADTPAALATPTKKTTRVSARLTAAEVAKPLAQANPETSPSPVPPAIEPQEPATAAPDDATPVIELSVDATTLHRSLLTSEQTIPIKPGRRSLWFANWVPGVAGPTGQIANLARVVFSNEDDEPLRWSRDPTDLNRFWVTVPEGVDRLQVRLTYLANQPTQLSTGVDTFGTRQLLTLNFNTCLVYPDGCDVSQTAIHTRVRVPAGWGVGTAIKPISSDRQTGEIDLGRTSLKRLVDSPLIAGRYYRAVPLDREGFPPTVMHLVGDSHACTTVPQERVDQLTEIMPQAVRLFGSAPFDDYAFLVVCTDRLPRFGLEHGASSLNCVRAMALRDDSLYRHRPAYLLPHELVHAWCGKHRLPEKMSSTNFHEPLGTELLWVYEGLTQYLMQLVAVRSGQVSMGYHREYLAYQVSEQLQRTGREWRPLSDTAVSAPTLRGGPSNWADLRRGQDYYDEGALFWLNVDCLLREKSGGKASMDDFCKQFFAVDTDSPVATSYSLDDLVANLESLADHPWRGMIQRHVYLPQAELALDGVNRSGYELGWVRRKPTFVNNREEVLGSIQAIDSLGIVVSTAGVVERVVPESVADDSGLRERSEVVAVNRRAFSPSVLNQELDAAAKYRDGETIDLIVREGQWYSVHELSYSEGPRHAVLKRHDEGPDLLTEILRSPPSEAVSSEKTASMTAKSKSSRLRSRVTAAVSAQR</sequence>
<feature type="region of interest" description="Disordered" evidence="1">
    <location>
        <begin position="67"/>
        <end position="96"/>
    </location>
</feature>
<dbReference type="Gene3D" id="2.60.40.3650">
    <property type="match status" value="1"/>
</dbReference>
<dbReference type="InterPro" id="IPR027268">
    <property type="entry name" value="Peptidase_M4/M1_CTD_sf"/>
</dbReference>
<evidence type="ECO:0000313" key="4">
    <source>
        <dbReference type="EMBL" id="TWT47769.1"/>
    </source>
</evidence>
<keyword evidence="4" id="KW-0031">Aminopeptidase</keyword>
<evidence type="ECO:0000259" key="3">
    <source>
        <dbReference type="Pfam" id="PF17899"/>
    </source>
</evidence>
<organism evidence="4 5">
    <name type="scientific">Botrimarina hoheduenensis</name>
    <dbReference type="NCBI Taxonomy" id="2528000"/>
    <lineage>
        <taxon>Bacteria</taxon>
        <taxon>Pseudomonadati</taxon>
        <taxon>Planctomycetota</taxon>
        <taxon>Planctomycetia</taxon>
        <taxon>Pirellulales</taxon>
        <taxon>Lacipirellulaceae</taxon>
        <taxon>Botrimarina</taxon>
    </lineage>
</organism>
<name>A0A5C5WCE6_9BACT</name>
<dbReference type="EMBL" id="SJPH01000002">
    <property type="protein sequence ID" value="TWT47769.1"/>
    <property type="molecule type" value="Genomic_DNA"/>
</dbReference>
<proteinExistence type="predicted"/>
<dbReference type="OrthoDB" id="9778516at2"/>
<feature type="domain" description="Peptidase M61 N-terminal" evidence="3">
    <location>
        <begin position="105"/>
        <end position="282"/>
    </location>
</feature>
<keyword evidence="4" id="KW-0645">Protease</keyword>
<dbReference type="Proteomes" id="UP000318995">
    <property type="component" value="Unassembled WGS sequence"/>
</dbReference>
<accession>A0A5C5WCE6</accession>
<evidence type="ECO:0000256" key="1">
    <source>
        <dbReference type="SAM" id="MobiDB-lite"/>
    </source>
</evidence>
<dbReference type="InterPro" id="IPR007963">
    <property type="entry name" value="Peptidase_M61_catalytic"/>
</dbReference>
<comment type="caution">
    <text evidence="4">The sequence shown here is derived from an EMBL/GenBank/DDBJ whole genome shotgun (WGS) entry which is preliminary data.</text>
</comment>
<keyword evidence="5" id="KW-1185">Reference proteome</keyword>